<dbReference type="RefSeq" id="WP_076476152.1">
    <property type="nucleotide sequence ID" value="NZ_FTNT01000001.1"/>
</dbReference>
<evidence type="ECO:0000313" key="6">
    <source>
        <dbReference type="EMBL" id="SIR70065.1"/>
    </source>
</evidence>
<dbReference type="OrthoDB" id="9797743at2"/>
<evidence type="ECO:0000256" key="4">
    <source>
        <dbReference type="ARBA" id="ARBA00022842"/>
    </source>
</evidence>
<dbReference type="SFLD" id="SFLDS00003">
    <property type="entry name" value="Haloacid_Dehalogenase"/>
    <property type="match status" value="1"/>
</dbReference>
<evidence type="ECO:0000256" key="2">
    <source>
        <dbReference type="ARBA" id="ARBA00006171"/>
    </source>
</evidence>
<name>A0A1N7D2Y5_9NOCA</name>
<sequence>MIGLPDPSDSSITAALFDLDGVLTTTAELHQTAWKAVFDEVIAAQHPADDRPFSERDYLDHVDGRPRDDGVREFLKSRGIELPEGSPDDNGLDTVLGIGRRKNDLFLKTLDEKGVDPYPGSVRYLRAVRDAGFAIAVVTSSANGAAVLEAAGLTDYIDARIDGLTLADEHIAGKPAPDSYLAGAKALGVDAAAAAVYEDAVSGVRAGAAGHFGAVVGVDRVGDGRHDEDLRAGGATVVVRDLDELLDDAAKGDRA</sequence>
<dbReference type="PANTHER" id="PTHR46193">
    <property type="entry name" value="6-PHOSPHOGLUCONATE PHOSPHATASE"/>
    <property type="match status" value="1"/>
</dbReference>
<dbReference type="InterPro" id="IPR023214">
    <property type="entry name" value="HAD_sf"/>
</dbReference>
<evidence type="ECO:0000256" key="1">
    <source>
        <dbReference type="ARBA" id="ARBA00001946"/>
    </source>
</evidence>
<dbReference type="InterPro" id="IPR051600">
    <property type="entry name" value="Beta-PGM-like"/>
</dbReference>
<dbReference type="SUPFAM" id="SSF56784">
    <property type="entry name" value="HAD-like"/>
    <property type="match status" value="1"/>
</dbReference>
<dbReference type="NCBIfam" id="TIGR01509">
    <property type="entry name" value="HAD-SF-IA-v3"/>
    <property type="match status" value="1"/>
</dbReference>
<keyword evidence="3" id="KW-0479">Metal-binding</keyword>
<comment type="similarity">
    <text evidence="2">Belongs to the HAD-like hydrolase superfamily. CbbY/CbbZ/Gph/YieH family.</text>
</comment>
<comment type="cofactor">
    <cofactor evidence="1">
        <name>Mg(2+)</name>
        <dbReference type="ChEBI" id="CHEBI:18420"/>
    </cofactor>
</comment>
<dbReference type="InterPro" id="IPR006439">
    <property type="entry name" value="HAD-SF_hydro_IA"/>
</dbReference>
<keyword evidence="7" id="KW-1185">Reference proteome</keyword>
<keyword evidence="5" id="KW-0119">Carbohydrate metabolism</keyword>
<dbReference type="Gene3D" id="1.10.150.240">
    <property type="entry name" value="Putative phosphatase, domain 2"/>
    <property type="match status" value="1"/>
</dbReference>
<dbReference type="Gene3D" id="3.40.50.1000">
    <property type="entry name" value="HAD superfamily/HAD-like"/>
    <property type="match status" value="1"/>
</dbReference>
<dbReference type="EMBL" id="FTNT01000001">
    <property type="protein sequence ID" value="SIR70065.1"/>
    <property type="molecule type" value="Genomic_DNA"/>
</dbReference>
<reference evidence="6 7" key="1">
    <citation type="submission" date="2017-01" db="EMBL/GenBank/DDBJ databases">
        <authorList>
            <person name="Mah S.A."/>
            <person name="Swanson W.J."/>
            <person name="Moy G.W."/>
            <person name="Vacquier V.D."/>
        </authorList>
    </citation>
    <scope>NUCLEOTIDE SEQUENCE [LARGE SCALE GENOMIC DNA]</scope>
    <source>
        <strain evidence="6 7">CPCC 203464</strain>
    </source>
</reference>
<dbReference type="InterPro" id="IPR036412">
    <property type="entry name" value="HAD-like_sf"/>
</dbReference>
<accession>A0A1N7D2Y5</accession>
<dbReference type="AlphaFoldDB" id="A0A1N7D2Y5"/>
<dbReference type="Pfam" id="PF00702">
    <property type="entry name" value="Hydrolase"/>
    <property type="match status" value="1"/>
</dbReference>
<dbReference type="STRING" id="1344003.SAMN05445060_0533"/>
<proteinExistence type="inferred from homology"/>
<dbReference type="SFLD" id="SFLDG01129">
    <property type="entry name" value="C1.5:_HAD__Beta-PGM__Phosphata"/>
    <property type="match status" value="1"/>
</dbReference>
<evidence type="ECO:0000313" key="7">
    <source>
        <dbReference type="Proteomes" id="UP000186218"/>
    </source>
</evidence>
<organism evidence="6 7">
    <name type="scientific">Williamsia sterculiae</name>
    <dbReference type="NCBI Taxonomy" id="1344003"/>
    <lineage>
        <taxon>Bacteria</taxon>
        <taxon>Bacillati</taxon>
        <taxon>Actinomycetota</taxon>
        <taxon>Actinomycetes</taxon>
        <taxon>Mycobacteriales</taxon>
        <taxon>Nocardiaceae</taxon>
        <taxon>Williamsia</taxon>
    </lineage>
</organism>
<keyword evidence="4" id="KW-0460">Magnesium</keyword>
<protein>
    <submittedName>
        <fullName evidence="6">Haloacid dehalogenase superfamily, subfamily IA, variant 3 with third motif having DD or ED/beta-phosphoglucomutase family hydrolase</fullName>
    </submittedName>
</protein>
<dbReference type="GO" id="GO:0046872">
    <property type="term" value="F:metal ion binding"/>
    <property type="evidence" value="ECO:0007669"/>
    <property type="project" value="UniProtKB-KW"/>
</dbReference>
<evidence type="ECO:0000256" key="5">
    <source>
        <dbReference type="ARBA" id="ARBA00023277"/>
    </source>
</evidence>
<keyword evidence="6" id="KW-0378">Hydrolase</keyword>
<dbReference type="InterPro" id="IPR023198">
    <property type="entry name" value="PGP-like_dom2"/>
</dbReference>
<gene>
    <name evidence="6" type="ORF">SAMN05445060_0533</name>
</gene>
<dbReference type="Proteomes" id="UP000186218">
    <property type="component" value="Unassembled WGS sequence"/>
</dbReference>
<evidence type="ECO:0000256" key="3">
    <source>
        <dbReference type="ARBA" id="ARBA00022723"/>
    </source>
</evidence>
<dbReference type="PANTHER" id="PTHR46193:SF18">
    <property type="entry name" value="HEXITOL PHOSPHATASE B"/>
    <property type="match status" value="1"/>
</dbReference>
<dbReference type="GO" id="GO:0016787">
    <property type="term" value="F:hydrolase activity"/>
    <property type="evidence" value="ECO:0007669"/>
    <property type="project" value="UniProtKB-KW"/>
</dbReference>